<gene>
    <name evidence="1" type="ORF">S06H3_25438</name>
</gene>
<name>X1NS62_9ZZZZ</name>
<sequence>MKQSINQKAWVVDVNMGYGHQRTAYPLKSLAFKGEIINANSYQGIPERDRAIWEESKRFYEFISNFKRIPLIGEFSFSLYDQFQKILSFYPRRDLSKPNFSLRRFYSLFKSGWGKDLIDRLKKGEIAF</sequence>
<evidence type="ECO:0000313" key="1">
    <source>
        <dbReference type="EMBL" id="GAI21474.1"/>
    </source>
</evidence>
<comment type="caution">
    <text evidence="1">The sequence shown here is derived from an EMBL/GenBank/DDBJ whole genome shotgun (WGS) entry which is preliminary data.</text>
</comment>
<dbReference type="EMBL" id="BARV01014642">
    <property type="protein sequence ID" value="GAI21474.1"/>
    <property type="molecule type" value="Genomic_DNA"/>
</dbReference>
<dbReference type="AlphaFoldDB" id="X1NS62"/>
<organism evidence="1">
    <name type="scientific">marine sediment metagenome</name>
    <dbReference type="NCBI Taxonomy" id="412755"/>
    <lineage>
        <taxon>unclassified sequences</taxon>
        <taxon>metagenomes</taxon>
        <taxon>ecological metagenomes</taxon>
    </lineage>
</organism>
<protein>
    <submittedName>
        <fullName evidence="1">Uncharacterized protein</fullName>
    </submittedName>
</protein>
<accession>X1NS62</accession>
<proteinExistence type="predicted"/>
<reference evidence="1" key="1">
    <citation type="journal article" date="2014" name="Front. Microbiol.">
        <title>High frequency of phylogenetically diverse reductive dehalogenase-homologous genes in deep subseafloor sedimentary metagenomes.</title>
        <authorList>
            <person name="Kawai M."/>
            <person name="Futagami T."/>
            <person name="Toyoda A."/>
            <person name="Takaki Y."/>
            <person name="Nishi S."/>
            <person name="Hori S."/>
            <person name="Arai W."/>
            <person name="Tsubouchi T."/>
            <person name="Morono Y."/>
            <person name="Uchiyama I."/>
            <person name="Ito T."/>
            <person name="Fujiyama A."/>
            <person name="Inagaki F."/>
            <person name="Takami H."/>
        </authorList>
    </citation>
    <scope>NUCLEOTIDE SEQUENCE</scope>
    <source>
        <strain evidence="1">Expedition CK06-06</strain>
    </source>
</reference>